<evidence type="ECO:0000313" key="2">
    <source>
        <dbReference type="Proteomes" id="UP000541444"/>
    </source>
</evidence>
<feature type="non-terminal residue" evidence="1">
    <location>
        <position position="1"/>
    </location>
</feature>
<organism evidence="1 2">
    <name type="scientific">Kingdonia uniflora</name>
    <dbReference type="NCBI Taxonomy" id="39325"/>
    <lineage>
        <taxon>Eukaryota</taxon>
        <taxon>Viridiplantae</taxon>
        <taxon>Streptophyta</taxon>
        <taxon>Embryophyta</taxon>
        <taxon>Tracheophyta</taxon>
        <taxon>Spermatophyta</taxon>
        <taxon>Magnoliopsida</taxon>
        <taxon>Ranunculales</taxon>
        <taxon>Circaeasteraceae</taxon>
        <taxon>Kingdonia</taxon>
    </lineage>
</organism>
<protein>
    <submittedName>
        <fullName evidence="1">Uncharacterized protein</fullName>
    </submittedName>
</protein>
<dbReference type="Proteomes" id="UP000541444">
    <property type="component" value="Unassembled WGS sequence"/>
</dbReference>
<gene>
    <name evidence="1" type="ORF">GIB67_041957</name>
</gene>
<dbReference type="EMBL" id="JACGCM010000412">
    <property type="protein sequence ID" value="KAF6172634.1"/>
    <property type="molecule type" value="Genomic_DNA"/>
</dbReference>
<keyword evidence="2" id="KW-1185">Reference proteome</keyword>
<comment type="caution">
    <text evidence="1">The sequence shown here is derived from an EMBL/GenBank/DDBJ whole genome shotgun (WGS) entry which is preliminary data.</text>
</comment>
<reference evidence="1 2" key="1">
    <citation type="journal article" date="2020" name="IScience">
        <title>Genome Sequencing of the Endangered Kingdonia uniflora (Circaeasteraceae, Ranunculales) Reveals Potential Mechanisms of Evolutionary Specialization.</title>
        <authorList>
            <person name="Sun Y."/>
            <person name="Deng T."/>
            <person name="Zhang A."/>
            <person name="Moore M.J."/>
            <person name="Landis J.B."/>
            <person name="Lin N."/>
            <person name="Zhang H."/>
            <person name="Zhang X."/>
            <person name="Huang J."/>
            <person name="Zhang X."/>
            <person name="Sun H."/>
            <person name="Wang H."/>
        </authorList>
    </citation>
    <scope>NUCLEOTIDE SEQUENCE [LARGE SCALE GENOMIC DNA]</scope>
    <source>
        <strain evidence="1">TB1705</strain>
        <tissue evidence="1">Leaf</tissue>
    </source>
</reference>
<proteinExistence type="predicted"/>
<evidence type="ECO:0000313" key="1">
    <source>
        <dbReference type="EMBL" id="KAF6172634.1"/>
    </source>
</evidence>
<accession>A0A7J7P0C0</accession>
<name>A0A7J7P0C0_9MAGN</name>
<sequence>GTDLNQVLGELGIRREKRLNSVVPKVQRAHQNRAMDTSGSAYDDIMVIPACVVGTSSIQPQRSREKKALPLPEQTALAQTTQAETEVDAAVNMAHPLKKQKQESGKDIRASSKGVNLKAVEQEALDLAKRDPIRLDTQIRSSISQLSVAWKSATEVLKVAAADRAEYEGDKAYLVEQLKERTGA</sequence>
<dbReference type="AlphaFoldDB" id="A0A7J7P0C0"/>